<accession>A0ABQ1JQK5</accession>
<protein>
    <submittedName>
        <fullName evidence="1">Short-chain dehydrogenase</fullName>
    </submittedName>
</protein>
<dbReference type="InterPro" id="IPR002347">
    <property type="entry name" value="SDR_fam"/>
</dbReference>
<keyword evidence="2" id="KW-1185">Reference proteome</keyword>
<gene>
    <name evidence="1" type="ORF">GCM10011503_21190</name>
</gene>
<dbReference type="Gene3D" id="3.40.50.720">
    <property type="entry name" value="NAD(P)-binding Rossmann-like Domain"/>
    <property type="match status" value="1"/>
</dbReference>
<dbReference type="PRINTS" id="PR00081">
    <property type="entry name" value="GDHRDH"/>
</dbReference>
<dbReference type="InterPro" id="IPR036291">
    <property type="entry name" value="NAD(P)-bd_dom_sf"/>
</dbReference>
<dbReference type="EMBL" id="BMKF01000002">
    <property type="protein sequence ID" value="GGB72270.1"/>
    <property type="molecule type" value="Genomic_DNA"/>
</dbReference>
<dbReference type="CDD" id="cd05373">
    <property type="entry name" value="SDR_c10"/>
    <property type="match status" value="1"/>
</dbReference>
<dbReference type="PANTHER" id="PTHR43431">
    <property type="entry name" value="OXIDOREDUCTASE, SHORT CHAIN DEHYDROGENASE/REDUCTASE FAMILY (AFU_ORTHOLOGUE AFUA_5G14000)"/>
    <property type="match status" value="1"/>
</dbReference>
<comment type="caution">
    <text evidence="1">The sequence shown here is derived from an EMBL/GenBank/DDBJ whole genome shotgun (WGS) entry which is preliminary data.</text>
</comment>
<name>A0ABQ1JQK5_9PROT</name>
<dbReference type="Proteomes" id="UP000628854">
    <property type="component" value="Unassembled WGS sequence"/>
</dbReference>
<dbReference type="Pfam" id="PF00106">
    <property type="entry name" value="adh_short"/>
    <property type="match status" value="1"/>
</dbReference>
<evidence type="ECO:0000313" key="1">
    <source>
        <dbReference type="EMBL" id="GGB72270.1"/>
    </source>
</evidence>
<dbReference type="RefSeq" id="WP_084392148.1">
    <property type="nucleotide sequence ID" value="NZ_BMKF01000002.1"/>
</dbReference>
<dbReference type="SUPFAM" id="SSF51735">
    <property type="entry name" value="NAD(P)-binding Rossmann-fold domains"/>
    <property type="match status" value="1"/>
</dbReference>
<sequence length="241" mass="26136">MTDPAAIIIGAGDATGGAIARRFAREGLTSICTRRTEEAVVPLVDDIRVSGRKAIGIGCDARDEDQMVALFDRVEQEVGPVEVMVFNIGANVRFPITETTARVYRKVWEMAAFAGFLAGREAARVMLPRGAGTIIFTGATASMRGAAGFSAFAGAKFALRALAQSLARELGPKGIHVAHAVIDGAIDTAFIRDNFPDRYALKDHDGILNPEAIADAYWMLHTQERSAWTHELDLRPWMESF</sequence>
<reference evidence="2" key="1">
    <citation type="journal article" date="2019" name="Int. J. Syst. Evol. Microbiol.">
        <title>The Global Catalogue of Microorganisms (GCM) 10K type strain sequencing project: providing services to taxonomists for standard genome sequencing and annotation.</title>
        <authorList>
            <consortium name="The Broad Institute Genomics Platform"/>
            <consortium name="The Broad Institute Genome Sequencing Center for Infectious Disease"/>
            <person name="Wu L."/>
            <person name="Ma J."/>
        </authorList>
    </citation>
    <scope>NUCLEOTIDE SEQUENCE [LARGE SCALE GENOMIC DNA]</scope>
    <source>
        <strain evidence="2">CGMCC 1.15928</strain>
    </source>
</reference>
<evidence type="ECO:0000313" key="2">
    <source>
        <dbReference type="Proteomes" id="UP000628854"/>
    </source>
</evidence>
<proteinExistence type="predicted"/>
<organism evidence="1 2">
    <name type="scientific">Henriciella pelagia</name>
    <dbReference type="NCBI Taxonomy" id="1977912"/>
    <lineage>
        <taxon>Bacteria</taxon>
        <taxon>Pseudomonadati</taxon>
        <taxon>Pseudomonadota</taxon>
        <taxon>Alphaproteobacteria</taxon>
        <taxon>Hyphomonadales</taxon>
        <taxon>Hyphomonadaceae</taxon>
        <taxon>Henriciella</taxon>
    </lineage>
</organism>
<dbReference type="PANTHER" id="PTHR43431:SF7">
    <property type="entry name" value="OXIDOREDUCTASE, SHORT CHAIN DEHYDROGENASE_REDUCTASE FAMILY (AFU_ORTHOLOGUE AFUA_5G14000)"/>
    <property type="match status" value="1"/>
</dbReference>